<dbReference type="SUPFAM" id="SSF52833">
    <property type="entry name" value="Thioredoxin-like"/>
    <property type="match status" value="1"/>
</dbReference>
<evidence type="ECO:0000259" key="8">
    <source>
        <dbReference type="PROSITE" id="PS51352"/>
    </source>
</evidence>
<evidence type="ECO:0000256" key="6">
    <source>
        <dbReference type="SAM" id="Phobius"/>
    </source>
</evidence>
<dbReference type="Gene3D" id="3.40.30.10">
    <property type="entry name" value="Glutaredoxin"/>
    <property type="match status" value="1"/>
</dbReference>
<comment type="caution">
    <text evidence="9">The sequence shown here is derived from an EMBL/GenBank/DDBJ whole genome shotgun (WGS) entry which is preliminary data.</text>
</comment>
<feature type="chain" id="PRO_5041912565" description="Thioredoxin domain-containing protein" evidence="7">
    <location>
        <begin position="16"/>
        <end position="374"/>
    </location>
</feature>
<sequence>MWWWWLLLFAGAAKATRVYSLEGREEYDAFLKAATEEEQWVLLDFYAPWCGHCKRLNPVLDELAAKRETVRIGKVDATKHKALAKEHEVDGYPTLRFRISGEDFRDYKGKRELSALEDMDERLRGPPWFTTAEPRGLSFVANTHRDVFEAVARDRYHEATFFWREGGDGGEKGFFLLDNGEYYAYEQGPITFAAVKAWVKKHNVAVWSNPLGPGTFRAIGNSRLVVAAVVDPSRRGGDDENFAANVKEAVLRSDRETFGGGVLDGVRWSDYVASFDVYDLPRLLVIDLRGGKFWSPDVASSPRSPDEIAEFLAKIKQGTLKPRYQGIRGFPDRVLLFYQTHPLLINAVASFVVIAVAVILYPSAAVTTTRKKDD</sequence>
<evidence type="ECO:0000256" key="7">
    <source>
        <dbReference type="SAM" id="SignalP"/>
    </source>
</evidence>
<protein>
    <recommendedName>
        <fullName evidence="8">Thioredoxin domain-containing protein</fullName>
    </recommendedName>
</protein>
<gene>
    <name evidence="9" type="ORF">CTAYLR_008787</name>
</gene>
<feature type="domain" description="Thioredoxin" evidence="8">
    <location>
        <begin position="7"/>
        <end position="125"/>
    </location>
</feature>
<dbReference type="InterPro" id="IPR013766">
    <property type="entry name" value="Thioredoxin_domain"/>
</dbReference>
<dbReference type="InterPro" id="IPR052250">
    <property type="entry name" value="PDI_TMX3"/>
</dbReference>
<feature type="signal peptide" evidence="7">
    <location>
        <begin position="1"/>
        <end position="15"/>
    </location>
</feature>
<dbReference type="AlphaFoldDB" id="A0AAD7UPN2"/>
<evidence type="ECO:0000313" key="9">
    <source>
        <dbReference type="EMBL" id="KAJ8613948.1"/>
    </source>
</evidence>
<dbReference type="InterPro" id="IPR017937">
    <property type="entry name" value="Thioredoxin_CS"/>
</dbReference>
<dbReference type="PROSITE" id="PS51352">
    <property type="entry name" value="THIOREDOXIN_2"/>
    <property type="match status" value="1"/>
</dbReference>
<proteinExistence type="predicted"/>
<evidence type="ECO:0000256" key="5">
    <source>
        <dbReference type="ARBA" id="ARBA00045246"/>
    </source>
</evidence>
<keyword evidence="4 6" id="KW-0472">Membrane</keyword>
<dbReference type="CDD" id="cd02961">
    <property type="entry name" value="PDI_a_family"/>
    <property type="match status" value="1"/>
</dbReference>
<comment type="subcellular location">
    <subcellularLocation>
        <location evidence="1">Endoplasmic reticulum membrane</location>
        <topology evidence="1">Single-pass membrane protein</topology>
    </subcellularLocation>
</comment>
<evidence type="ECO:0000256" key="4">
    <source>
        <dbReference type="ARBA" id="ARBA00023136"/>
    </source>
</evidence>
<name>A0AAD7UPN2_9STRA</name>
<evidence type="ECO:0000256" key="3">
    <source>
        <dbReference type="ARBA" id="ARBA00022989"/>
    </source>
</evidence>
<dbReference type="PANTHER" id="PTHR46426:SF1">
    <property type="entry name" value="PROTEIN DISULFIDE-ISOMERASE TMX3"/>
    <property type="match status" value="1"/>
</dbReference>
<evidence type="ECO:0000313" key="10">
    <source>
        <dbReference type="Proteomes" id="UP001230188"/>
    </source>
</evidence>
<evidence type="ECO:0000256" key="2">
    <source>
        <dbReference type="ARBA" id="ARBA00022692"/>
    </source>
</evidence>
<keyword evidence="7" id="KW-0732">Signal</keyword>
<keyword evidence="3 6" id="KW-1133">Transmembrane helix</keyword>
<dbReference type="Proteomes" id="UP001230188">
    <property type="component" value="Unassembled WGS sequence"/>
</dbReference>
<comment type="function">
    <text evidence="5">Probable disulfide isomerase, which participates in the folding of proteins containing disulfide bonds. May act as a dithiol oxidase. Acts as a regulator of endoplasmic reticulum-mitochondria contact sites via its ability to regulate redox signals.</text>
</comment>
<keyword evidence="2 6" id="KW-0812">Transmembrane</keyword>
<dbReference type="GO" id="GO:0005789">
    <property type="term" value="C:endoplasmic reticulum membrane"/>
    <property type="evidence" value="ECO:0007669"/>
    <property type="project" value="UniProtKB-SubCell"/>
</dbReference>
<evidence type="ECO:0000256" key="1">
    <source>
        <dbReference type="ARBA" id="ARBA00004389"/>
    </source>
</evidence>
<dbReference type="PROSITE" id="PS00194">
    <property type="entry name" value="THIOREDOXIN_1"/>
    <property type="match status" value="1"/>
</dbReference>
<dbReference type="EMBL" id="JAQMWT010000015">
    <property type="protein sequence ID" value="KAJ8613948.1"/>
    <property type="molecule type" value="Genomic_DNA"/>
</dbReference>
<keyword evidence="10" id="KW-1185">Reference proteome</keyword>
<organism evidence="9 10">
    <name type="scientific">Chrysophaeum taylorii</name>
    <dbReference type="NCBI Taxonomy" id="2483200"/>
    <lineage>
        <taxon>Eukaryota</taxon>
        <taxon>Sar</taxon>
        <taxon>Stramenopiles</taxon>
        <taxon>Ochrophyta</taxon>
        <taxon>Pelagophyceae</taxon>
        <taxon>Pelagomonadales</taxon>
        <taxon>Pelagomonadaceae</taxon>
        <taxon>Chrysophaeum</taxon>
    </lineage>
</organism>
<dbReference type="PANTHER" id="PTHR46426">
    <property type="entry name" value="PROTEIN DISULFIDE-ISOMERASE TMX3"/>
    <property type="match status" value="1"/>
</dbReference>
<accession>A0AAD7UPN2</accession>
<reference evidence="9" key="1">
    <citation type="submission" date="2023-01" db="EMBL/GenBank/DDBJ databases">
        <title>Metagenome sequencing of chrysophaentin producing Chrysophaeum taylorii.</title>
        <authorList>
            <person name="Davison J."/>
            <person name="Bewley C."/>
        </authorList>
    </citation>
    <scope>NUCLEOTIDE SEQUENCE</scope>
    <source>
        <strain evidence="9">NIES-1699</strain>
    </source>
</reference>
<dbReference type="InterPro" id="IPR036249">
    <property type="entry name" value="Thioredoxin-like_sf"/>
</dbReference>
<dbReference type="Pfam" id="PF00085">
    <property type="entry name" value="Thioredoxin"/>
    <property type="match status" value="1"/>
</dbReference>
<feature type="transmembrane region" description="Helical" evidence="6">
    <location>
        <begin position="343"/>
        <end position="362"/>
    </location>
</feature>